<evidence type="ECO:0000313" key="2">
    <source>
        <dbReference type="Proteomes" id="UP000254512"/>
    </source>
</evidence>
<sequence length="191" mass="21061">MTDLILRCECGELEGTLKHVSPASGNHIVCYCNDCQGFAKHLGNEQKWLDKWGGTDIFQLAPAAIDIHKGADQLRCVRMTPGGIYRFYTACCRTPIANTISRKHPFAGILTAAIHGVNKEQALGPVKCYVMGKYAKGNPPTHPHPKFSLQSLWLIIRFMLKNKIKGTNVPTPFFNDDGKAVAAPDQKVIRG</sequence>
<proteinExistence type="predicted"/>
<organism evidence="1 2">
    <name type="scientific">Grimontia hollisae</name>
    <name type="common">Vibrio hollisae</name>
    <dbReference type="NCBI Taxonomy" id="673"/>
    <lineage>
        <taxon>Bacteria</taxon>
        <taxon>Pseudomonadati</taxon>
        <taxon>Pseudomonadota</taxon>
        <taxon>Gammaproteobacteria</taxon>
        <taxon>Vibrionales</taxon>
        <taxon>Vibrionaceae</taxon>
        <taxon>Grimontia</taxon>
    </lineage>
</organism>
<dbReference type="AlphaFoldDB" id="A0A377J891"/>
<evidence type="ECO:0008006" key="3">
    <source>
        <dbReference type="Google" id="ProtNLM"/>
    </source>
</evidence>
<accession>A0A377J891</accession>
<reference evidence="1 2" key="1">
    <citation type="submission" date="2018-06" db="EMBL/GenBank/DDBJ databases">
        <authorList>
            <consortium name="Pathogen Informatics"/>
            <person name="Doyle S."/>
        </authorList>
    </citation>
    <scope>NUCLEOTIDE SEQUENCE [LARGE SCALE GENOMIC DNA]</scope>
    <source>
        <strain evidence="1 2">NCTC11645</strain>
    </source>
</reference>
<dbReference type="Pfam" id="PF19648">
    <property type="entry name" value="DUF6151"/>
    <property type="match status" value="1"/>
</dbReference>
<dbReference type="GeneID" id="58894779"/>
<dbReference type="Gene3D" id="3.90.1590.10">
    <property type="entry name" value="glutathione-dependent formaldehyde- activating enzyme (gfa)"/>
    <property type="match status" value="1"/>
</dbReference>
<dbReference type="InterPro" id="IPR046149">
    <property type="entry name" value="DUF6151"/>
</dbReference>
<protein>
    <recommendedName>
        <fullName evidence="3">CENP-V/GFA domain-containing protein</fullName>
    </recommendedName>
</protein>
<evidence type="ECO:0000313" key="1">
    <source>
        <dbReference type="EMBL" id="STO98608.1"/>
    </source>
</evidence>
<dbReference type="KEGG" id="gho:AL542_02610"/>
<dbReference type="RefSeq" id="WP_005505013.1">
    <property type="nucleotide sequence ID" value="NZ_CABMOB010000001.1"/>
</dbReference>
<dbReference type="Proteomes" id="UP000254512">
    <property type="component" value="Unassembled WGS sequence"/>
</dbReference>
<gene>
    <name evidence="1" type="ORF">NCTC11645_03595</name>
</gene>
<name>A0A377J891_GRIHO</name>
<dbReference type="EMBL" id="UGHD01000003">
    <property type="protein sequence ID" value="STO98608.1"/>
    <property type="molecule type" value="Genomic_DNA"/>
</dbReference>